<dbReference type="AlphaFoldDB" id="A0A0D5NMV1"/>
<dbReference type="EMBL" id="CP011058">
    <property type="protein sequence ID" value="AJY76243.1"/>
    <property type="molecule type" value="Genomic_DNA"/>
</dbReference>
<feature type="transmembrane region" description="Helical" evidence="2">
    <location>
        <begin position="36"/>
        <end position="57"/>
    </location>
</feature>
<dbReference type="KEGG" id="pbj:VN24_18850"/>
<sequence>MPSAWALASARPPGAGPAERSGKSVVSSVTLPYQDVLLIILALYVLLVFLLMIALMMQKN</sequence>
<protein>
    <submittedName>
        <fullName evidence="3">Uncharacterized protein</fullName>
    </submittedName>
</protein>
<keyword evidence="2" id="KW-0472">Membrane</keyword>
<keyword evidence="4" id="KW-1185">Reference proteome</keyword>
<dbReference type="HOGENOM" id="CLU_2937215_0_0_9"/>
<dbReference type="PATRIC" id="fig|1126833.4.peg.4147"/>
<evidence type="ECO:0000313" key="3">
    <source>
        <dbReference type="EMBL" id="AJY76243.1"/>
    </source>
</evidence>
<evidence type="ECO:0000256" key="1">
    <source>
        <dbReference type="SAM" id="MobiDB-lite"/>
    </source>
</evidence>
<dbReference type="RefSeq" id="WP_045671671.1">
    <property type="nucleotide sequence ID" value="NZ_CP011058.1"/>
</dbReference>
<gene>
    <name evidence="3" type="ORF">VN24_18850</name>
</gene>
<accession>A0A0D5NMV1</accession>
<organism evidence="3 4">
    <name type="scientific">Paenibacillus beijingensis</name>
    <dbReference type="NCBI Taxonomy" id="1126833"/>
    <lineage>
        <taxon>Bacteria</taxon>
        <taxon>Bacillati</taxon>
        <taxon>Bacillota</taxon>
        <taxon>Bacilli</taxon>
        <taxon>Bacillales</taxon>
        <taxon>Paenibacillaceae</taxon>
        <taxon>Paenibacillus</taxon>
    </lineage>
</organism>
<name>A0A0D5NMV1_9BACL</name>
<dbReference type="STRING" id="1126833.VN24_18850"/>
<reference evidence="4" key="2">
    <citation type="submission" date="2015-03" db="EMBL/GenBank/DDBJ databases">
        <title>Genome sequence of Paenibacillus beijingensis strain DSM 24997T.</title>
        <authorList>
            <person name="Kwak Y."/>
            <person name="Shin J.-H."/>
        </authorList>
    </citation>
    <scope>NUCLEOTIDE SEQUENCE [LARGE SCALE GENOMIC DNA]</scope>
    <source>
        <strain evidence="4">DSM 24997</strain>
    </source>
</reference>
<proteinExistence type="predicted"/>
<feature type="region of interest" description="Disordered" evidence="1">
    <location>
        <begin position="1"/>
        <end position="22"/>
    </location>
</feature>
<evidence type="ECO:0000256" key="2">
    <source>
        <dbReference type="SAM" id="Phobius"/>
    </source>
</evidence>
<keyword evidence="2" id="KW-1133">Transmembrane helix</keyword>
<reference evidence="3 4" key="1">
    <citation type="journal article" date="2015" name="J. Biotechnol.">
        <title>Complete genome sequence of Paenibacillus beijingensis 7188(T) (=DSM 24997(T)), a novel rhizobacterium from jujube garden soil.</title>
        <authorList>
            <person name="Kwak Y."/>
            <person name="Shin J.H."/>
        </authorList>
    </citation>
    <scope>NUCLEOTIDE SEQUENCE [LARGE SCALE GENOMIC DNA]</scope>
    <source>
        <strain evidence="3 4">DSM 24997</strain>
    </source>
</reference>
<keyword evidence="2" id="KW-0812">Transmembrane</keyword>
<evidence type="ECO:0000313" key="4">
    <source>
        <dbReference type="Proteomes" id="UP000032633"/>
    </source>
</evidence>
<dbReference type="Proteomes" id="UP000032633">
    <property type="component" value="Chromosome"/>
</dbReference>